<dbReference type="EMBL" id="OFSM01000011">
    <property type="protein sequence ID" value="SOY29723.1"/>
    <property type="molecule type" value="Genomic_DNA"/>
</dbReference>
<sequence length="57" mass="6363">MDAAKLREILKTQYGIKDDSEFNTAVEKSSGVNLGLFTMPLMERSRDGRKKTETAIA</sequence>
<reference evidence="1 2" key="1">
    <citation type="submission" date="2018-01" db="EMBL/GenBank/DDBJ databases">
        <authorList>
            <person name="Gaut B.S."/>
            <person name="Morton B.R."/>
            <person name="Clegg M.T."/>
            <person name="Duvall M.R."/>
        </authorList>
    </citation>
    <scope>NUCLEOTIDE SEQUENCE [LARGE SCALE GENOMIC DNA]</scope>
    <source>
        <strain evidence="1">GP69</strain>
    </source>
</reference>
<keyword evidence="2" id="KW-1185">Reference proteome</keyword>
<dbReference type="RefSeq" id="WP_172455092.1">
    <property type="nucleotide sequence ID" value="NZ_JANJZD010000010.1"/>
</dbReference>
<accession>A0A2K4ZGW9</accession>
<gene>
    <name evidence="1" type="ORF">AMURIS_02444</name>
</gene>
<proteinExistence type="predicted"/>
<protein>
    <submittedName>
        <fullName evidence="1">Uncharacterized protein</fullName>
    </submittedName>
</protein>
<name>A0A2K4ZGW9_9FIRM</name>
<evidence type="ECO:0000313" key="2">
    <source>
        <dbReference type="Proteomes" id="UP000236311"/>
    </source>
</evidence>
<evidence type="ECO:0000313" key="1">
    <source>
        <dbReference type="EMBL" id="SOY29723.1"/>
    </source>
</evidence>
<dbReference type="AlphaFoldDB" id="A0A2K4ZGW9"/>
<dbReference type="Proteomes" id="UP000236311">
    <property type="component" value="Unassembled WGS sequence"/>
</dbReference>
<organism evidence="1 2">
    <name type="scientific">Acetatifactor muris</name>
    <dbReference type="NCBI Taxonomy" id="879566"/>
    <lineage>
        <taxon>Bacteria</taxon>
        <taxon>Bacillati</taxon>
        <taxon>Bacillota</taxon>
        <taxon>Clostridia</taxon>
        <taxon>Lachnospirales</taxon>
        <taxon>Lachnospiraceae</taxon>
        <taxon>Acetatifactor</taxon>
    </lineage>
</organism>